<organism evidence="1 2">
    <name type="scientific">Pristionchus pacificus</name>
    <name type="common">Parasitic nematode worm</name>
    <dbReference type="NCBI Taxonomy" id="54126"/>
    <lineage>
        <taxon>Eukaryota</taxon>
        <taxon>Metazoa</taxon>
        <taxon>Ecdysozoa</taxon>
        <taxon>Nematoda</taxon>
        <taxon>Chromadorea</taxon>
        <taxon>Rhabditida</taxon>
        <taxon>Rhabditina</taxon>
        <taxon>Diplogasteromorpha</taxon>
        <taxon>Diplogasteroidea</taxon>
        <taxon>Neodiplogasteridae</taxon>
        <taxon>Pristionchus</taxon>
    </lineage>
</organism>
<protein>
    <submittedName>
        <fullName evidence="1">Uncharacterized protein</fullName>
    </submittedName>
</protein>
<evidence type="ECO:0000313" key="2">
    <source>
        <dbReference type="Proteomes" id="UP000005239"/>
    </source>
</evidence>
<dbReference type="AlphaFoldDB" id="A0A2A6BLH1"/>
<dbReference type="Proteomes" id="UP000005239">
    <property type="component" value="Unassembled WGS sequence"/>
</dbReference>
<reference evidence="1" key="2">
    <citation type="submission" date="2022-06" db="UniProtKB">
        <authorList>
            <consortium name="EnsemblMetazoa"/>
        </authorList>
    </citation>
    <scope>IDENTIFICATION</scope>
    <source>
        <strain evidence="1">PS312</strain>
    </source>
</reference>
<accession>A0A8R1Z4N6</accession>
<evidence type="ECO:0000313" key="1">
    <source>
        <dbReference type="EnsemblMetazoa" id="PPA44034.1"/>
    </source>
</evidence>
<sequence>MIASFHKVIDQRGNFGRKERDLRHDWQTLDGVEQCRHVEEEEQDDIDQYVLYARLRVEPHSKGLE</sequence>
<name>A0A2A6BLH1_PRIPA</name>
<dbReference type="EnsemblMetazoa" id="PPA44034.1">
    <property type="protein sequence ID" value="PPA44034.1"/>
    <property type="gene ID" value="WBGene00282403"/>
</dbReference>
<gene>
    <name evidence="1" type="primary">WBGene00282403</name>
</gene>
<keyword evidence="2" id="KW-1185">Reference proteome</keyword>
<proteinExistence type="predicted"/>
<accession>A0A2A6BLH1</accession>
<reference evidence="2" key="1">
    <citation type="journal article" date="2008" name="Nat. Genet.">
        <title>The Pristionchus pacificus genome provides a unique perspective on nematode lifestyle and parasitism.</title>
        <authorList>
            <person name="Dieterich C."/>
            <person name="Clifton S.W."/>
            <person name="Schuster L.N."/>
            <person name="Chinwalla A."/>
            <person name="Delehaunty K."/>
            <person name="Dinkelacker I."/>
            <person name="Fulton L."/>
            <person name="Fulton R."/>
            <person name="Godfrey J."/>
            <person name="Minx P."/>
            <person name="Mitreva M."/>
            <person name="Roeseler W."/>
            <person name="Tian H."/>
            <person name="Witte H."/>
            <person name="Yang S.P."/>
            <person name="Wilson R.K."/>
            <person name="Sommer R.J."/>
        </authorList>
    </citation>
    <scope>NUCLEOTIDE SEQUENCE [LARGE SCALE GENOMIC DNA]</scope>
    <source>
        <strain evidence="2">PS312</strain>
    </source>
</reference>